<evidence type="ECO:0000313" key="10">
    <source>
        <dbReference type="Proteomes" id="UP000005939"/>
    </source>
</evidence>
<evidence type="ECO:0000256" key="8">
    <source>
        <dbReference type="SAM" id="Phobius"/>
    </source>
</evidence>
<reference evidence="9 10" key="1">
    <citation type="submission" date="2011-10" db="EMBL/GenBank/DDBJ databases">
        <title>Genome Sequence of Commensalibacter intestini A911, isolated from Drosophila gut.</title>
        <authorList>
            <person name="Lee W.-J."/>
            <person name="Kim E.-K."/>
        </authorList>
    </citation>
    <scope>NUCLEOTIDE SEQUENCE [LARGE SCALE GENOMIC DNA]</scope>
    <source>
        <strain evidence="9 10">A911</strain>
    </source>
</reference>
<gene>
    <name evidence="9" type="ORF">CIN_17170</name>
</gene>
<evidence type="ECO:0000256" key="7">
    <source>
        <dbReference type="ARBA" id="ARBA00023136"/>
    </source>
</evidence>
<evidence type="ECO:0000256" key="3">
    <source>
        <dbReference type="ARBA" id="ARBA00022519"/>
    </source>
</evidence>
<evidence type="ECO:0000256" key="6">
    <source>
        <dbReference type="ARBA" id="ARBA00022989"/>
    </source>
</evidence>
<keyword evidence="6 8" id="KW-1133">Transmembrane helix</keyword>
<organism evidence="9 10">
    <name type="scientific">Commensalibacter intestini A911</name>
    <dbReference type="NCBI Taxonomy" id="1088868"/>
    <lineage>
        <taxon>Bacteria</taxon>
        <taxon>Pseudomonadati</taxon>
        <taxon>Pseudomonadota</taxon>
        <taxon>Alphaproteobacteria</taxon>
        <taxon>Acetobacterales</taxon>
        <taxon>Acetobacteraceae</taxon>
    </lineage>
</organism>
<dbReference type="GO" id="GO:0016020">
    <property type="term" value="C:membrane"/>
    <property type="evidence" value="ECO:0007669"/>
    <property type="project" value="InterPro"/>
</dbReference>
<feature type="transmembrane region" description="Helical" evidence="8">
    <location>
        <begin position="63"/>
        <end position="82"/>
    </location>
</feature>
<evidence type="ECO:0000313" key="9">
    <source>
        <dbReference type="EMBL" id="EHD13525.1"/>
    </source>
</evidence>
<dbReference type="AlphaFoldDB" id="G6F271"/>
<comment type="caution">
    <text evidence="9">The sequence shown here is derived from an EMBL/GenBank/DDBJ whole genome shotgun (WGS) entry which is preliminary data.</text>
</comment>
<dbReference type="Proteomes" id="UP000005939">
    <property type="component" value="Unassembled WGS sequence"/>
</dbReference>
<sequence>MVAMVIFCTITNMFIEILISKMTFGQSFYARLIAVPVNALIAKPYGSYRDFLLHRVPLSKTNAVVNIMFNVFAYVTLLTPIIY</sequence>
<keyword evidence="5" id="KW-0029">Amino-acid transport</keyword>
<dbReference type="Pfam" id="PF06610">
    <property type="entry name" value="AlaE"/>
    <property type="match status" value="1"/>
</dbReference>
<evidence type="ECO:0000256" key="4">
    <source>
        <dbReference type="ARBA" id="ARBA00022692"/>
    </source>
</evidence>
<protein>
    <submittedName>
        <fullName evidence="9">Uncharacterized protein</fullName>
    </submittedName>
</protein>
<keyword evidence="1" id="KW-0813">Transport</keyword>
<keyword evidence="7 8" id="KW-0472">Membrane</keyword>
<dbReference type="GO" id="GO:0034639">
    <property type="term" value="F:L-amino acid efflux transmembrane transporter activity"/>
    <property type="evidence" value="ECO:0007669"/>
    <property type="project" value="InterPro"/>
</dbReference>
<evidence type="ECO:0000256" key="5">
    <source>
        <dbReference type="ARBA" id="ARBA00022970"/>
    </source>
</evidence>
<accession>G6F271</accession>
<evidence type="ECO:0000256" key="1">
    <source>
        <dbReference type="ARBA" id="ARBA00022448"/>
    </source>
</evidence>
<name>G6F271_9PROT</name>
<dbReference type="EMBL" id="AGFR01000009">
    <property type="protein sequence ID" value="EHD13525.1"/>
    <property type="molecule type" value="Genomic_DNA"/>
</dbReference>
<proteinExistence type="predicted"/>
<keyword evidence="2" id="KW-1003">Cell membrane</keyword>
<dbReference type="InterPro" id="IPR010574">
    <property type="entry name" value="Ala_export_AlaE"/>
</dbReference>
<keyword evidence="4 8" id="KW-0812">Transmembrane</keyword>
<keyword evidence="3" id="KW-0997">Cell inner membrane</keyword>
<evidence type="ECO:0000256" key="2">
    <source>
        <dbReference type="ARBA" id="ARBA00022475"/>
    </source>
</evidence>